<dbReference type="Gene3D" id="1.10.1200.10">
    <property type="entry name" value="ACP-like"/>
    <property type="match status" value="3"/>
</dbReference>
<dbReference type="Pfam" id="PF00698">
    <property type="entry name" value="Acyl_transf_1"/>
    <property type="match status" value="1"/>
</dbReference>
<dbReference type="InterPro" id="IPR015424">
    <property type="entry name" value="PyrdxlP-dep_Trfase"/>
</dbReference>
<dbReference type="FunFam" id="3.40.50.12780:FF:000012">
    <property type="entry name" value="Non-ribosomal peptide synthetase"/>
    <property type="match status" value="1"/>
</dbReference>
<dbReference type="Pfam" id="PF00109">
    <property type="entry name" value="ketoacyl-synt"/>
    <property type="match status" value="1"/>
</dbReference>
<protein>
    <submittedName>
        <fullName evidence="16">Hybrid non-ribosomal peptide synthase/polyketide synthase</fullName>
    </submittedName>
</protein>
<dbReference type="NCBIfam" id="TIGR01733">
    <property type="entry name" value="AA-adenyl-dom"/>
    <property type="match status" value="1"/>
</dbReference>
<dbReference type="Pfam" id="PF00202">
    <property type="entry name" value="Aminotran_3"/>
    <property type="match status" value="1"/>
</dbReference>
<dbReference type="Gene3D" id="3.30.559.30">
    <property type="entry name" value="Nonribosomal peptide synthetase, condensation domain"/>
    <property type="match status" value="1"/>
</dbReference>
<feature type="domain" description="Carrier" evidence="14">
    <location>
        <begin position="2651"/>
        <end position="2726"/>
    </location>
</feature>
<dbReference type="SMART" id="SM00825">
    <property type="entry name" value="PKS_KS"/>
    <property type="match status" value="1"/>
</dbReference>
<keyword evidence="7" id="KW-0597">Phosphoprotein</keyword>
<dbReference type="GO" id="GO:0030170">
    <property type="term" value="F:pyridoxal phosphate binding"/>
    <property type="evidence" value="ECO:0007669"/>
    <property type="project" value="InterPro"/>
</dbReference>
<proteinExistence type="inferred from homology"/>
<keyword evidence="6" id="KW-0963">Cytoplasm</keyword>
<feature type="domain" description="Carrier" evidence="14">
    <location>
        <begin position="1021"/>
        <end position="1096"/>
    </location>
</feature>
<dbReference type="SUPFAM" id="SSF53901">
    <property type="entry name" value="Thiolase-like"/>
    <property type="match status" value="1"/>
</dbReference>
<dbReference type="OrthoDB" id="9778690at2"/>
<organism evidence="16 17">
    <name type="scientific">Corallococcus macrosporus DSM 14697</name>
    <dbReference type="NCBI Taxonomy" id="1189310"/>
    <lineage>
        <taxon>Bacteria</taxon>
        <taxon>Pseudomonadati</taxon>
        <taxon>Myxococcota</taxon>
        <taxon>Myxococcia</taxon>
        <taxon>Myxococcales</taxon>
        <taxon>Cystobacterineae</taxon>
        <taxon>Myxococcaceae</taxon>
        <taxon>Corallococcus</taxon>
    </lineage>
</organism>
<dbReference type="FunFam" id="3.40.50.980:FF:000001">
    <property type="entry name" value="Non-ribosomal peptide synthetase"/>
    <property type="match status" value="1"/>
</dbReference>
<dbReference type="InterPro" id="IPR001242">
    <property type="entry name" value="Condensation_dom"/>
</dbReference>
<dbReference type="PROSITE" id="PS00606">
    <property type="entry name" value="KS3_1"/>
    <property type="match status" value="1"/>
</dbReference>
<dbReference type="Gene3D" id="3.90.1150.10">
    <property type="entry name" value="Aspartate Aminotransferase, domain 1"/>
    <property type="match status" value="1"/>
</dbReference>
<dbReference type="Pfam" id="PF00550">
    <property type="entry name" value="PP-binding"/>
    <property type="match status" value="3"/>
</dbReference>
<evidence type="ECO:0000256" key="4">
    <source>
        <dbReference type="ARBA" id="ARBA00006432"/>
    </source>
</evidence>
<comment type="similarity">
    <text evidence="4">Belongs to the ATP-dependent AMP-binding enzyme family.</text>
</comment>
<keyword evidence="5" id="KW-0596">Phosphopantetheine</keyword>
<dbReference type="InterPro" id="IPR005814">
    <property type="entry name" value="Aminotrans_3"/>
</dbReference>
<evidence type="ECO:0000259" key="14">
    <source>
        <dbReference type="PROSITE" id="PS50075"/>
    </source>
</evidence>
<evidence type="ECO:0000313" key="16">
    <source>
        <dbReference type="EMBL" id="ATB48687.1"/>
    </source>
</evidence>
<keyword evidence="9" id="KW-0663">Pyridoxal phosphate</keyword>
<dbReference type="CDD" id="cd19531">
    <property type="entry name" value="LCL_NRPS-like"/>
    <property type="match status" value="1"/>
</dbReference>
<dbReference type="KEGG" id="mmas:MYMAC_004316"/>
<dbReference type="InterPro" id="IPR036736">
    <property type="entry name" value="ACP-like_sf"/>
</dbReference>
<evidence type="ECO:0000256" key="12">
    <source>
        <dbReference type="ARBA" id="ARBA00054155"/>
    </source>
</evidence>
<dbReference type="PROSITE" id="PS00600">
    <property type="entry name" value="AA_TRANSFER_CLASS_3"/>
    <property type="match status" value="1"/>
</dbReference>
<evidence type="ECO:0000256" key="7">
    <source>
        <dbReference type="ARBA" id="ARBA00022553"/>
    </source>
</evidence>
<dbReference type="PROSITE" id="PS00455">
    <property type="entry name" value="AMP_BINDING"/>
    <property type="match status" value="1"/>
</dbReference>
<dbReference type="FunFam" id="2.30.38.10:FF:000001">
    <property type="entry name" value="Non-ribosomal peptide synthetase PvdI"/>
    <property type="match status" value="1"/>
</dbReference>
<dbReference type="InterPro" id="IPR050091">
    <property type="entry name" value="PKS_NRPS_Biosynth_Enz"/>
</dbReference>
<dbReference type="InterPro" id="IPR016035">
    <property type="entry name" value="Acyl_Trfase/lysoPLipase"/>
</dbReference>
<feature type="compositionally biased region" description="Low complexity" evidence="13">
    <location>
        <begin position="1180"/>
        <end position="1190"/>
    </location>
</feature>
<dbReference type="Pfam" id="PF02801">
    <property type="entry name" value="Ketoacyl-synt_C"/>
    <property type="match status" value="1"/>
</dbReference>
<evidence type="ECO:0000256" key="11">
    <source>
        <dbReference type="ARBA" id="ARBA00029443"/>
    </source>
</evidence>
<dbReference type="GO" id="GO:0005886">
    <property type="term" value="C:plasma membrane"/>
    <property type="evidence" value="ECO:0007669"/>
    <property type="project" value="TreeGrafter"/>
</dbReference>
<dbReference type="InterPro" id="IPR014043">
    <property type="entry name" value="Acyl_transferase_dom"/>
</dbReference>
<dbReference type="GO" id="GO:0031177">
    <property type="term" value="F:phosphopantetheine binding"/>
    <property type="evidence" value="ECO:0007669"/>
    <property type="project" value="InterPro"/>
</dbReference>
<evidence type="ECO:0000256" key="2">
    <source>
        <dbReference type="ARBA" id="ARBA00001957"/>
    </source>
</evidence>
<dbReference type="FunFam" id="3.40.366.10:FF:000002">
    <property type="entry name" value="Probable polyketide synthase 2"/>
    <property type="match status" value="1"/>
</dbReference>
<dbReference type="InterPro" id="IPR001227">
    <property type="entry name" value="Ac_transferase_dom_sf"/>
</dbReference>
<comment type="cofactor">
    <cofactor evidence="2">
        <name>pantetheine 4'-phosphate</name>
        <dbReference type="ChEBI" id="CHEBI:47942"/>
    </cofactor>
</comment>
<dbReference type="GO" id="GO:0004312">
    <property type="term" value="F:fatty acid synthase activity"/>
    <property type="evidence" value="ECO:0007669"/>
    <property type="project" value="TreeGrafter"/>
</dbReference>
<dbReference type="SUPFAM" id="SSF52151">
    <property type="entry name" value="FabD/lysophospholipase-like"/>
    <property type="match status" value="1"/>
</dbReference>
<evidence type="ECO:0000256" key="5">
    <source>
        <dbReference type="ARBA" id="ARBA00022450"/>
    </source>
</evidence>
<dbReference type="InterPro" id="IPR045851">
    <property type="entry name" value="AMP-bd_C_sf"/>
</dbReference>
<evidence type="ECO:0000256" key="8">
    <source>
        <dbReference type="ARBA" id="ARBA00022679"/>
    </source>
</evidence>
<dbReference type="InterPro" id="IPR014030">
    <property type="entry name" value="Ketoacyl_synth_N"/>
</dbReference>
<evidence type="ECO:0000256" key="9">
    <source>
        <dbReference type="ARBA" id="ARBA00022898"/>
    </source>
</evidence>
<dbReference type="GO" id="GO:0008483">
    <property type="term" value="F:transaminase activity"/>
    <property type="evidence" value="ECO:0007669"/>
    <property type="project" value="InterPro"/>
</dbReference>
<dbReference type="PROSITE" id="PS50075">
    <property type="entry name" value="CARRIER"/>
    <property type="match status" value="3"/>
</dbReference>
<comment type="subcellular location">
    <subcellularLocation>
        <location evidence="3">Cytoplasm</location>
    </subcellularLocation>
</comment>
<dbReference type="InterPro" id="IPR023213">
    <property type="entry name" value="CAT-like_dom_sf"/>
</dbReference>
<dbReference type="Pfam" id="PF00501">
    <property type="entry name" value="AMP-binding"/>
    <property type="match status" value="1"/>
</dbReference>
<dbReference type="PROSITE" id="PS52004">
    <property type="entry name" value="KS3_2"/>
    <property type="match status" value="1"/>
</dbReference>
<dbReference type="FunFam" id="1.10.1200.10:FF:000005">
    <property type="entry name" value="Nonribosomal peptide synthetase 1"/>
    <property type="match status" value="1"/>
</dbReference>
<dbReference type="SUPFAM" id="SSF53383">
    <property type="entry name" value="PLP-dependent transferases"/>
    <property type="match status" value="1"/>
</dbReference>
<evidence type="ECO:0000256" key="10">
    <source>
        <dbReference type="ARBA" id="ARBA00023054"/>
    </source>
</evidence>
<dbReference type="GO" id="GO:0005737">
    <property type="term" value="C:cytoplasm"/>
    <property type="evidence" value="ECO:0007669"/>
    <property type="project" value="UniProtKB-SubCell"/>
</dbReference>
<feature type="region of interest" description="Disordered" evidence="13">
    <location>
        <begin position="1169"/>
        <end position="1218"/>
    </location>
</feature>
<dbReference type="Gene3D" id="3.40.366.10">
    <property type="entry name" value="Malonyl-Coenzyme A Acyl Carrier Protein, domain 2"/>
    <property type="match status" value="1"/>
</dbReference>
<dbReference type="GO" id="GO:0071770">
    <property type="term" value="P:DIM/DIP cell wall layer assembly"/>
    <property type="evidence" value="ECO:0007669"/>
    <property type="project" value="TreeGrafter"/>
</dbReference>
<evidence type="ECO:0000256" key="13">
    <source>
        <dbReference type="SAM" id="MobiDB-lite"/>
    </source>
</evidence>
<evidence type="ECO:0000259" key="15">
    <source>
        <dbReference type="PROSITE" id="PS52004"/>
    </source>
</evidence>
<gene>
    <name evidence="16" type="ORF">MYMAC_004316</name>
</gene>
<keyword evidence="10" id="KW-0175">Coiled coil</keyword>
<dbReference type="SMART" id="SM00823">
    <property type="entry name" value="PKS_PP"/>
    <property type="match status" value="3"/>
</dbReference>
<dbReference type="InterPro" id="IPR010071">
    <property type="entry name" value="AA_adenyl_dom"/>
</dbReference>
<dbReference type="InterPro" id="IPR018201">
    <property type="entry name" value="Ketoacyl_synth_AS"/>
</dbReference>
<dbReference type="InterPro" id="IPR000873">
    <property type="entry name" value="AMP-dep_synth/lig_dom"/>
</dbReference>
<dbReference type="CDD" id="cd00833">
    <property type="entry name" value="PKS"/>
    <property type="match status" value="1"/>
</dbReference>
<dbReference type="SMART" id="SM01294">
    <property type="entry name" value="PKS_PP_betabranch"/>
    <property type="match status" value="1"/>
</dbReference>
<dbReference type="InterPro" id="IPR015422">
    <property type="entry name" value="PyrdxlP-dep_Trfase_small"/>
</dbReference>
<dbReference type="InterPro" id="IPR006162">
    <property type="entry name" value="Ppantetheine_attach_site"/>
</dbReference>
<evidence type="ECO:0000256" key="3">
    <source>
        <dbReference type="ARBA" id="ARBA00004496"/>
    </source>
</evidence>
<dbReference type="Gene3D" id="3.40.47.10">
    <property type="match status" value="1"/>
</dbReference>
<sequence length="2747" mass="297098">MKPSSGVVQAPVDSPLVSGGPGARTRGEIEAWLRNYVAEAARLAPAEVDSQEPFVRYGLTSKDAVFLSGELADWLGREVSPTIVWEHPTIDALSQALGNDAAPARHAAETPAPEAAHDDAIAVTALGCRFPGAPTPEAFWALLQRGGDAITEVPADRWDAARFYAPDPTTPATMNTRWGGFIEDVGAFDPLFFGISPREAVRMDPQQRLLLEVAWEALERAGQAPQGLQGSRTGVFVGISTSDYAQRQFGDRALLDAYAGTGNAHSIAANRLSYVLGLRGPSMAVDTACSSSLVAVHLACQSLRGRECDLALAGGVNLILSPELTIAFSQAGMMAADGRCKTFDASADGYVRSEGCGVVVLQRLSDARASGAPILAVIRGSAVNHDGLSNGLTAPSGAAQQDVIQQALRQARLSPEQVGYVEAHGTGTPLGDPIELAALKTVLSPGRSATQRCFIGSAKSNIGHLEAAAGIAGLMKAVLALGHGEIPPQVHLRTLNPHIALDPERFQIPTRPEPWPQAPGARVAGVSAFGFGGTNAHVILSEPPPRPAQTPRAPERGSHVLTLSARSDAALRRMARQYQEHLSLPDAPALAEVCFTANTGRNVWPHRLALTAGSTAELASRLESFANGHATPGAHHGEVQRGATPRIIFLYPGQGTQYPGMGRQLFDSAPVFREALERCDEFLRPHLDVPLLSVLFPTTDATAQLIHQTRYTQPALFALGHALTELWRSWGVTPDAVMGHSVGEFTAAHAAGALGLEEALALLATRGRLIQALPQNGAMAAILADEATVRAALEGERMLDVAAINGPRHVVISGERDALLRVTTSLQAQGVESRPLTVSHAFHSPLLEPMLDGFEQVARVLPARAPHLPLISNLTGERMTQAPDAAYWRRHARAPVQFFKSLQTLTHAGPALFIELGPHDTLLGMAKRCAPDSASLWLPSLRRQHDAWETLLGSLGALHTRGVSISWSAVEAPHSRRRVPLPTYPFERQTYLLDSTLPSPAHGPTMMTQTSATAPVVSRQERILAELRAMVALLLQAPPEKLDPRLSFLEMGADSLVLLDAIRNVEKRFGIKLAIRQLFEELTTLEALASHLDQALPASFTLSPAPRPAVAVAAPASVSVPAVTGAPAANTLAAPVGSAVEQLIQQQLQLMAQQLALLGGRPAAPLPVAAPEAPAPVPKAAPSAPAKAGGTSPFGAGPKSGTPERALPEAQQRHLDGHIAKYTARTKRSKEAAIRYRSKWSDVRWLMNFRPELKEVCYPIVSVRSKGSRIWDADGNEYIDFSMGFGVHLFGHNPPFIVEALQRRLAEGMELGPQSDLGGRAAELLCELTGMKRVTFCNSGTEAVMTALRLARAATGRTKIVMFTGSYHGHSDGTLVVGRMLNGEPQSLPMAAGVSPKVVEDVLVLPYGEERTLELIREHLHELAGVLVEPVQSRRPNLQPRAFLQALRELTRDAGVPLIFDEIITGFRLHPGGAQAWYGIEADLVTYGKVLGGGLAIGAVADRGGFVDRIDGGDWSYGDASYPAVETTFSAGTFCKHPLTMATTLATLEHLKAQGPALQEELGRRAAGLAARLNALFQREQAPIETVHCGSVLRFSAAGNTSYLYQSLEMDLFFSHLIQRGIYVWEGRTCMLSTAHSDEDFDAIVRAASETVADMRAGGFWPRGTPSEPLRAEPRTLPMTEAQRQLWVLAQMSPGGSISYNLSMSLRLDGALQREALERAVQHVVDRHEALRLHVHASGEEQTAAASLALPLPLLDLSATPAPEQPQRLAAWYEQESTTPFDLHQGPPFRVHLLKLGAREHVFVLTAHHVAVDGWSLGVVVREIAARYTELLGGKSPPQPPAMQWGDYVQWLQQQTGTKEQAAHERFWLSRRVETLPALELPTDFGRPAHRSHRGARETLRLDGATTQALREAAAQQQSTLFMLLLSVYTTFLHRLTGQDDVLVGIPTAGRGLEGSEGLVGYCSHLLPIASHVQGEQPFTEHLQGLKQVLWEAFEHQDHPFALLIKRLGLPRSTSHTPLVSVTFNVERPLGSLQMEGLRTHFLPQPVRYAAFDLSLNVIDAEDGLVLDFDYNTDLFEAQTLARWAQGFRTLLTGALKQPEARVADLPMLTPGERRKVLVAWNQNQVGYREDLLTHQFIEQQAAARPGAHAVELDGQAITYADFNRRANQLAHHLRGLGVGPGVLVGAFIDRSPEMLVTLLAILKAGGAYVPLDPAHPAERLRFLLDDARVAVLVTKQSLAERLPAHTAKVVHLDTDAVTLASRSTENLPDAATATSPAYVIYTSGSTGEPKGVVIAHGQMAVHFQDMRLHFELTERDRVLQFASFNFDASLEQILPTLMTGATLVLRGNQVWTPEELARRVVEQRLSVMNFPTAYWQQLTQSWAEAPPALGAHDLRLVIIGGDTVLPKVLELWQRGPLGNVRTLNAYGPTETLITATTFDIPKGWSAPRVPIGRPLANRPCYVLDRHGAPVPIGVAGELHIGGPLVAAGYLNRPELTAQRFVPDPFSDDPAARLYRTGDQVRHRPDGTLEFLGRADHQVKVRGFRIELGEIESALSAHEHVQEVVVTVREEPGALAGHDKRLVAYVVPSANASVTPAALRQFLLEKLPDYMVPAFFVRLEAMPLTASGKLDRKALPAPDPEASAPTRPFVAPRTPTEQTLAEVWMKALRLTRVGIHDDFFELGGDSLLATQVASRLRDALKVELPLERLFKQTTIAGLAEHVDTVLWASRTAEDTSVNGASREEGEL</sequence>
<evidence type="ECO:0000256" key="1">
    <source>
        <dbReference type="ARBA" id="ARBA00001933"/>
    </source>
</evidence>
<dbReference type="Gene3D" id="3.40.50.980">
    <property type="match status" value="2"/>
</dbReference>
<name>A0A250JYW6_9BACT</name>
<dbReference type="InterPro" id="IPR009081">
    <property type="entry name" value="PP-bd_ACP"/>
</dbReference>
<evidence type="ECO:0000256" key="6">
    <source>
        <dbReference type="ARBA" id="ARBA00022490"/>
    </source>
</evidence>
<evidence type="ECO:0000313" key="17">
    <source>
        <dbReference type="Proteomes" id="UP000217343"/>
    </source>
</evidence>
<dbReference type="PROSITE" id="PS00012">
    <property type="entry name" value="PHOSPHOPANTETHEINE"/>
    <property type="match status" value="2"/>
</dbReference>
<dbReference type="InterPro" id="IPR020845">
    <property type="entry name" value="AMP-binding_CS"/>
</dbReference>
<feature type="domain" description="Carrier" evidence="14">
    <location>
        <begin position="27"/>
        <end position="101"/>
    </location>
</feature>
<dbReference type="SUPFAM" id="SSF55048">
    <property type="entry name" value="Probable ACP-binding domain of malonyl-CoA ACP transacylase"/>
    <property type="match status" value="1"/>
</dbReference>
<comment type="cofactor">
    <cofactor evidence="1">
        <name>pyridoxal 5'-phosphate</name>
        <dbReference type="ChEBI" id="CHEBI:597326"/>
    </cofactor>
</comment>
<dbReference type="SUPFAM" id="SSF52777">
    <property type="entry name" value="CoA-dependent acyltransferases"/>
    <property type="match status" value="2"/>
</dbReference>
<dbReference type="InterPro" id="IPR016036">
    <property type="entry name" value="Malonyl_transacylase_ACP-bd"/>
</dbReference>
<dbReference type="CDD" id="cd05930">
    <property type="entry name" value="A_NRPS"/>
    <property type="match status" value="1"/>
</dbReference>
<dbReference type="InterPro" id="IPR025110">
    <property type="entry name" value="AMP-bd_C"/>
</dbReference>
<dbReference type="Gene3D" id="2.30.38.10">
    <property type="entry name" value="Luciferase, Domain 3"/>
    <property type="match status" value="1"/>
</dbReference>
<feature type="domain" description="Ketosynthase family 3 (KS3)" evidence="15">
    <location>
        <begin position="118"/>
        <end position="542"/>
    </location>
</feature>
<reference evidence="16 17" key="1">
    <citation type="submission" date="2017-06" db="EMBL/GenBank/DDBJ databases">
        <title>Sequencing and comparative analysis of myxobacterial genomes.</title>
        <authorList>
            <person name="Rupp O."/>
            <person name="Goesmann A."/>
            <person name="Sogaard-Andersen L."/>
        </authorList>
    </citation>
    <scope>NUCLEOTIDE SEQUENCE [LARGE SCALE GENOMIC DNA]</scope>
    <source>
        <strain evidence="16 17">DSM 14697</strain>
    </source>
</reference>
<dbReference type="FunFam" id="3.40.47.10:FF:000019">
    <property type="entry name" value="Polyketide synthase type I"/>
    <property type="match status" value="1"/>
</dbReference>
<keyword evidence="17" id="KW-1185">Reference proteome</keyword>
<dbReference type="Pfam" id="PF22621">
    <property type="entry name" value="CurL-like_PKS_C"/>
    <property type="match status" value="1"/>
</dbReference>
<dbReference type="InterPro" id="IPR049704">
    <property type="entry name" value="Aminotrans_3_PPA_site"/>
</dbReference>
<dbReference type="Gene3D" id="3.30.300.30">
    <property type="match status" value="1"/>
</dbReference>
<dbReference type="GO" id="GO:0004315">
    <property type="term" value="F:3-oxoacyl-[acyl-carrier-protein] synthase activity"/>
    <property type="evidence" value="ECO:0007669"/>
    <property type="project" value="InterPro"/>
</dbReference>
<dbReference type="GO" id="GO:0043041">
    <property type="term" value="P:amino acid activation for nonribosomal peptide biosynthetic process"/>
    <property type="evidence" value="ECO:0007669"/>
    <property type="project" value="UniProtKB-ARBA"/>
</dbReference>
<comment type="function">
    <text evidence="12">Involved in production of the polyketide antibiotic thailandamide.</text>
</comment>
<dbReference type="InterPro" id="IPR014031">
    <property type="entry name" value="Ketoacyl_synth_C"/>
</dbReference>
<dbReference type="Gene3D" id="3.30.70.3290">
    <property type="match status" value="1"/>
</dbReference>
<dbReference type="EMBL" id="CP022203">
    <property type="protein sequence ID" value="ATB48687.1"/>
    <property type="molecule type" value="Genomic_DNA"/>
</dbReference>
<comment type="similarity">
    <text evidence="11">In the C-terminal section; belongs to the NRP synthetase family.</text>
</comment>
<feature type="region of interest" description="Disordered" evidence="13">
    <location>
        <begin position="2631"/>
        <end position="2652"/>
    </location>
</feature>
<dbReference type="Pfam" id="PF00668">
    <property type="entry name" value="Condensation"/>
    <property type="match status" value="1"/>
</dbReference>
<dbReference type="InterPro" id="IPR020806">
    <property type="entry name" value="PKS_PP-bd"/>
</dbReference>
<dbReference type="SUPFAM" id="SSF56801">
    <property type="entry name" value="Acetyl-CoA synthetase-like"/>
    <property type="match status" value="1"/>
</dbReference>
<dbReference type="InterPro" id="IPR015421">
    <property type="entry name" value="PyrdxlP-dep_Trfase_major"/>
</dbReference>
<dbReference type="CDD" id="cd00610">
    <property type="entry name" value="OAT_like"/>
    <property type="match status" value="1"/>
</dbReference>
<dbReference type="GO" id="GO:0006633">
    <property type="term" value="P:fatty acid biosynthetic process"/>
    <property type="evidence" value="ECO:0007669"/>
    <property type="project" value="InterPro"/>
</dbReference>
<feature type="region of interest" description="Disordered" evidence="13">
    <location>
        <begin position="1"/>
        <end position="24"/>
    </location>
</feature>
<dbReference type="PANTHER" id="PTHR43775">
    <property type="entry name" value="FATTY ACID SYNTHASE"/>
    <property type="match status" value="1"/>
</dbReference>
<dbReference type="PANTHER" id="PTHR43775:SF37">
    <property type="entry name" value="SI:DKEY-61P9.11"/>
    <property type="match status" value="1"/>
</dbReference>
<keyword evidence="8" id="KW-0808">Transferase</keyword>
<dbReference type="Gene3D" id="3.30.559.10">
    <property type="entry name" value="Chloramphenicol acetyltransferase-like domain"/>
    <property type="match status" value="1"/>
</dbReference>
<dbReference type="InterPro" id="IPR016039">
    <property type="entry name" value="Thiolase-like"/>
</dbReference>
<dbReference type="Proteomes" id="UP000217343">
    <property type="component" value="Chromosome"/>
</dbReference>
<dbReference type="InterPro" id="IPR020841">
    <property type="entry name" value="PKS_Beta-ketoAc_synthase_dom"/>
</dbReference>
<dbReference type="SMART" id="SM00827">
    <property type="entry name" value="PKS_AT"/>
    <property type="match status" value="1"/>
</dbReference>
<dbReference type="FunFam" id="3.30.300.30:FF:000010">
    <property type="entry name" value="Enterobactin synthetase component F"/>
    <property type="match status" value="1"/>
</dbReference>
<dbReference type="RefSeq" id="WP_095959480.1">
    <property type="nucleotide sequence ID" value="NZ_CP022203.1"/>
</dbReference>
<dbReference type="Pfam" id="PF13193">
    <property type="entry name" value="AMP-binding_C"/>
    <property type="match status" value="1"/>
</dbReference>
<dbReference type="SUPFAM" id="SSF47336">
    <property type="entry name" value="ACP-like"/>
    <property type="match status" value="3"/>
</dbReference>
<dbReference type="Gene3D" id="3.40.640.10">
    <property type="entry name" value="Type I PLP-dependent aspartate aminotransferase-like (Major domain)"/>
    <property type="match status" value="1"/>
</dbReference>
<dbReference type="GO" id="GO:0044550">
    <property type="term" value="P:secondary metabolite biosynthetic process"/>
    <property type="evidence" value="ECO:0007669"/>
    <property type="project" value="UniProtKB-ARBA"/>
</dbReference>
<accession>A0A250JYW6</accession>